<proteinExistence type="predicted"/>
<comment type="caution">
    <text evidence="1">The sequence shown here is derived from an EMBL/GenBank/DDBJ whole genome shotgun (WGS) entry which is preliminary data.</text>
</comment>
<keyword evidence="2" id="KW-1185">Reference proteome</keyword>
<evidence type="ECO:0000313" key="1">
    <source>
        <dbReference type="EMBL" id="TCV05024.1"/>
    </source>
</evidence>
<reference evidence="1 2" key="1">
    <citation type="submission" date="2019-03" db="EMBL/GenBank/DDBJ databases">
        <title>Genomic Encyclopedia of Type Strains, Phase IV (KMG-IV): sequencing the most valuable type-strain genomes for metagenomic binning, comparative biology and taxonomic classification.</title>
        <authorList>
            <person name="Goeker M."/>
        </authorList>
    </citation>
    <scope>NUCLEOTIDE SEQUENCE [LARGE SCALE GENOMIC DNA]</scope>
    <source>
        <strain evidence="1 2">DSM 16730</strain>
    </source>
</reference>
<gene>
    <name evidence="1" type="ORF">EDC54_1075</name>
</gene>
<dbReference type="Proteomes" id="UP000295433">
    <property type="component" value="Unassembled WGS sequence"/>
</dbReference>
<sequence length="66" mass="7876">MCLTRYVLLSRQQQEFHCTHSELFELLAPIHDKTYKDQNYFLFALFSIQQKAPATEIFRHCSVHSD</sequence>
<name>A0A4R3VHI8_9GAMM</name>
<protein>
    <submittedName>
        <fullName evidence="1">Uncharacterized protein</fullName>
    </submittedName>
</protein>
<dbReference type="EMBL" id="SMBY01000007">
    <property type="protein sequence ID" value="TCV05024.1"/>
    <property type="molecule type" value="Genomic_DNA"/>
</dbReference>
<organism evidence="1 2">
    <name type="scientific">Samsonia erythrinae</name>
    <dbReference type="NCBI Taxonomy" id="160434"/>
    <lineage>
        <taxon>Bacteria</taxon>
        <taxon>Pseudomonadati</taxon>
        <taxon>Pseudomonadota</taxon>
        <taxon>Gammaproteobacteria</taxon>
        <taxon>Enterobacterales</taxon>
        <taxon>Pectobacteriaceae</taxon>
        <taxon>Samsonia</taxon>
    </lineage>
</organism>
<evidence type="ECO:0000313" key="2">
    <source>
        <dbReference type="Proteomes" id="UP000295433"/>
    </source>
</evidence>
<accession>A0A4R3VHI8</accession>
<dbReference type="AlphaFoldDB" id="A0A4R3VHI8"/>